<dbReference type="PANTHER" id="PTHR33406:SF13">
    <property type="entry name" value="MEMBRANE PROTEIN YDFJ"/>
    <property type="match status" value="1"/>
</dbReference>
<dbReference type="PANTHER" id="PTHR33406">
    <property type="entry name" value="MEMBRANE PROTEIN MJ1562-RELATED"/>
    <property type="match status" value="1"/>
</dbReference>
<evidence type="ECO:0000256" key="3">
    <source>
        <dbReference type="ARBA" id="ARBA00022692"/>
    </source>
</evidence>
<dbReference type="GO" id="GO:0005886">
    <property type="term" value="C:plasma membrane"/>
    <property type="evidence" value="ECO:0007669"/>
    <property type="project" value="UniProtKB-SubCell"/>
</dbReference>
<feature type="transmembrane region" description="Helical" evidence="6">
    <location>
        <begin position="311"/>
        <end position="333"/>
    </location>
</feature>
<reference evidence="8 9" key="1">
    <citation type="journal article" date="2014" name="BMC Genomics">
        <title>Comparison of environmental and isolate Sulfobacillus genomes reveals diverse carbon, sulfur, nitrogen, and hydrogen metabolisms.</title>
        <authorList>
            <person name="Justice N.B."/>
            <person name="Norman A."/>
            <person name="Brown C.T."/>
            <person name="Singh A."/>
            <person name="Thomas B.C."/>
            <person name="Banfield J.F."/>
        </authorList>
    </citation>
    <scope>NUCLEOTIDE SEQUENCE [LARGE SCALE GENOMIC DNA]</scope>
    <source>
        <strain evidence="8">AMDSBA1</strain>
    </source>
</reference>
<comment type="subcellular location">
    <subcellularLocation>
        <location evidence="1">Cell membrane</location>
        <topology evidence="1">Multi-pass membrane protein</topology>
    </subcellularLocation>
</comment>
<feature type="transmembrane region" description="Helical" evidence="6">
    <location>
        <begin position="607"/>
        <end position="628"/>
    </location>
</feature>
<evidence type="ECO:0000256" key="5">
    <source>
        <dbReference type="ARBA" id="ARBA00023136"/>
    </source>
</evidence>
<gene>
    <name evidence="8" type="ORF">C7B43_02860</name>
</gene>
<evidence type="ECO:0000256" key="6">
    <source>
        <dbReference type="SAM" id="Phobius"/>
    </source>
</evidence>
<dbReference type="AlphaFoldDB" id="A0A2T2XA07"/>
<accession>A0A2T2XA07</accession>
<dbReference type="SUPFAM" id="SSF82866">
    <property type="entry name" value="Multidrug efflux transporter AcrB transmembrane domain"/>
    <property type="match status" value="2"/>
</dbReference>
<feature type="transmembrane region" description="Helical" evidence="6">
    <location>
        <begin position="21"/>
        <end position="39"/>
    </location>
</feature>
<feature type="transmembrane region" description="Helical" evidence="6">
    <location>
        <begin position="568"/>
        <end position="587"/>
    </location>
</feature>
<dbReference type="EMBL" id="PXYT01000003">
    <property type="protein sequence ID" value="PSR31325.1"/>
    <property type="molecule type" value="Genomic_DNA"/>
</dbReference>
<evidence type="ECO:0000256" key="2">
    <source>
        <dbReference type="ARBA" id="ARBA00022475"/>
    </source>
</evidence>
<feature type="transmembrane region" description="Helical" evidence="6">
    <location>
        <begin position="655"/>
        <end position="675"/>
    </location>
</feature>
<evidence type="ECO:0000313" key="9">
    <source>
        <dbReference type="Proteomes" id="UP000242699"/>
    </source>
</evidence>
<name>A0A2T2XA07_9FIRM</name>
<keyword evidence="5 6" id="KW-0472">Membrane</keyword>
<protein>
    <recommendedName>
        <fullName evidence="7">SSD domain-containing protein</fullName>
    </recommendedName>
</protein>
<dbReference type="Proteomes" id="UP000242699">
    <property type="component" value="Unassembled WGS sequence"/>
</dbReference>
<keyword evidence="4 6" id="KW-1133">Transmembrane helix</keyword>
<proteinExistence type="predicted"/>
<organism evidence="8 9">
    <name type="scientific">Sulfobacillus benefaciens</name>
    <dbReference type="NCBI Taxonomy" id="453960"/>
    <lineage>
        <taxon>Bacteria</taxon>
        <taxon>Bacillati</taxon>
        <taxon>Bacillota</taxon>
        <taxon>Clostridia</taxon>
        <taxon>Eubacteriales</taxon>
        <taxon>Clostridiales Family XVII. Incertae Sedis</taxon>
        <taxon>Sulfobacillus</taxon>
    </lineage>
</organism>
<dbReference type="InterPro" id="IPR004869">
    <property type="entry name" value="MMPL_dom"/>
</dbReference>
<dbReference type="PROSITE" id="PS50156">
    <property type="entry name" value="SSD"/>
    <property type="match status" value="2"/>
</dbReference>
<dbReference type="Gene3D" id="1.20.1640.10">
    <property type="entry name" value="Multidrug efflux transporter AcrB transmembrane domain"/>
    <property type="match status" value="2"/>
</dbReference>
<feature type="transmembrane region" description="Helical" evidence="6">
    <location>
        <begin position="681"/>
        <end position="700"/>
    </location>
</feature>
<feature type="transmembrane region" description="Helical" evidence="6">
    <location>
        <begin position="209"/>
        <end position="232"/>
    </location>
</feature>
<dbReference type="InterPro" id="IPR050545">
    <property type="entry name" value="Mycobact_MmpL"/>
</dbReference>
<comment type="caution">
    <text evidence="8">The sequence shown here is derived from an EMBL/GenBank/DDBJ whole genome shotgun (WGS) entry which is preliminary data.</text>
</comment>
<dbReference type="Pfam" id="PF03176">
    <property type="entry name" value="MMPL"/>
    <property type="match status" value="2"/>
</dbReference>
<keyword evidence="3 6" id="KW-0812">Transmembrane</keyword>
<feature type="domain" description="SSD" evidence="7">
    <location>
        <begin position="531"/>
        <end position="706"/>
    </location>
</feature>
<feature type="transmembrane region" description="Helical" evidence="6">
    <location>
        <begin position="509"/>
        <end position="530"/>
    </location>
</feature>
<evidence type="ECO:0000259" key="7">
    <source>
        <dbReference type="PROSITE" id="PS50156"/>
    </source>
</evidence>
<evidence type="ECO:0000313" key="8">
    <source>
        <dbReference type="EMBL" id="PSR31325.1"/>
    </source>
</evidence>
<feature type="transmembrane region" description="Helical" evidence="6">
    <location>
        <begin position="277"/>
        <end position="299"/>
    </location>
</feature>
<sequence length="718" mass="78336">MGPLSRTRLTQWIVHHPWHTIVIWFLIFIAALPLTLNLSQQFKTDGLGVPGSPSQHVQNIVQHQFGTLANSTATVVFSSPGQVDQPQYHKAMARILASMHKVPGISRIPAMNQLITSPDGHVMYGTIFFKQTTSNSLAATKAVNPLRALLKKTPPGLSGGLTGLVPLERSFTAQVDKDLKEAEIWSFPLTLVALVWIFRSVIAPIGPLAIGFGGITVGLAGIDLIARVMAIAPEVEDAAAMIGLGVGIDYALLMVHRYRLARSTHDARDSAKIAAATAGRAVLFSGSIVASAFAVILLVNQPLMRSMALGSLAAVLATVVAALTLLPAVLVLLDPWLDWPRRQRRDTPTRWWQSWARRVMKRPGLGLVLSALFLLTLAWPVHSIRFWNPGVNTLPASSQTRKTYDLWLKHTFPGIGGALWVVLRKPSGLYNETAYRQIQRVRTLIAHQPDVHQVLPPLPSLPAPAFRLAPPPGLHGSLSPSRKVFLLTVFPNSRAESQRTQALVRRLRSLHYSSLFKGQVLVGGGVAYTVDVIGLILHWLPVVAFLIALTTMVLLFRLFHSLALAIKAVAMNFLSVLASSGLLVLIFQDGFTAPLTGIHGVGAIDWTTPLILFSVLFGLSTDYEVFLLTRIMDYHRDHYPDREAIARGLADTGRIITGAALIMVTVFVAFGVIGLEFMQELGIGLGIAILLDATVVRLVLVPSIMRLLGKWNWWPGSV</sequence>
<feature type="transmembrane region" description="Helical" evidence="6">
    <location>
        <begin position="238"/>
        <end position="256"/>
    </location>
</feature>
<feature type="transmembrane region" description="Helical" evidence="6">
    <location>
        <begin position="365"/>
        <end position="387"/>
    </location>
</feature>
<evidence type="ECO:0000256" key="4">
    <source>
        <dbReference type="ARBA" id="ARBA00022989"/>
    </source>
</evidence>
<keyword evidence="2" id="KW-1003">Cell membrane</keyword>
<dbReference type="InterPro" id="IPR000731">
    <property type="entry name" value="SSD"/>
</dbReference>
<feature type="domain" description="SSD" evidence="7">
    <location>
        <begin position="221"/>
        <end position="332"/>
    </location>
</feature>
<feature type="transmembrane region" description="Helical" evidence="6">
    <location>
        <begin position="536"/>
        <end position="556"/>
    </location>
</feature>
<evidence type="ECO:0000256" key="1">
    <source>
        <dbReference type="ARBA" id="ARBA00004651"/>
    </source>
</evidence>
<feature type="transmembrane region" description="Helical" evidence="6">
    <location>
        <begin position="407"/>
        <end position="423"/>
    </location>
</feature>